<dbReference type="GO" id="GO:0003735">
    <property type="term" value="F:structural constituent of ribosome"/>
    <property type="evidence" value="ECO:0007669"/>
    <property type="project" value="InterPro"/>
</dbReference>
<dbReference type="PRINTS" id="PR00060">
    <property type="entry name" value="RIBOSOMALL16"/>
</dbReference>
<dbReference type="InterPro" id="IPR047873">
    <property type="entry name" value="Ribosomal_uL16"/>
</dbReference>
<accession>A0A1B2RYZ6</accession>
<geneLocation type="mitochondrion" evidence="5"/>
<keyword evidence="5" id="KW-0496">Mitochondrion</keyword>
<evidence type="ECO:0000256" key="4">
    <source>
        <dbReference type="RuleBase" id="RU004413"/>
    </source>
</evidence>
<dbReference type="InterPro" id="IPR000114">
    <property type="entry name" value="Ribosomal_uL16_bact-type"/>
</dbReference>
<gene>
    <name evidence="5" type="primary">rpl16</name>
</gene>
<dbReference type="AlphaFoldDB" id="A0A1B2RYZ6"/>
<dbReference type="SUPFAM" id="SSF54686">
    <property type="entry name" value="Ribosomal protein L16p/L10e"/>
    <property type="match status" value="1"/>
</dbReference>
<dbReference type="NCBIfam" id="TIGR01164">
    <property type="entry name" value="rplP_bact"/>
    <property type="match status" value="1"/>
</dbReference>
<keyword evidence="3 4" id="KW-0687">Ribonucleoprotein</keyword>
<proteinExistence type="inferred from homology"/>
<comment type="similarity">
    <text evidence="1 4">Belongs to the universal ribosomal protein uL16 family.</text>
</comment>
<evidence type="ECO:0000256" key="1">
    <source>
        <dbReference type="ARBA" id="ARBA00008931"/>
    </source>
</evidence>
<dbReference type="GO" id="GO:0019843">
    <property type="term" value="F:rRNA binding"/>
    <property type="evidence" value="ECO:0007669"/>
    <property type="project" value="InterPro"/>
</dbReference>
<dbReference type="GO" id="GO:0032543">
    <property type="term" value="P:mitochondrial translation"/>
    <property type="evidence" value="ECO:0007669"/>
    <property type="project" value="TreeGrafter"/>
</dbReference>
<organism evidence="5">
    <name type="scientific">Gloeotilopsis planctonica</name>
    <dbReference type="NCBI Taxonomy" id="34157"/>
    <lineage>
        <taxon>Eukaryota</taxon>
        <taxon>Viridiplantae</taxon>
        <taxon>Chlorophyta</taxon>
        <taxon>core chlorophytes</taxon>
        <taxon>Ulvophyceae</taxon>
        <taxon>OUU clade</taxon>
        <taxon>Ulotrichales</taxon>
        <taxon>Ulotrichaceae</taxon>
        <taxon>Gloeotilopsis</taxon>
    </lineage>
</organism>
<dbReference type="PANTHER" id="PTHR12220">
    <property type="entry name" value="50S/60S RIBOSOMAL PROTEIN L16"/>
    <property type="match status" value="1"/>
</dbReference>
<dbReference type="InterPro" id="IPR036920">
    <property type="entry name" value="Ribosomal_uL16_sf"/>
</dbReference>
<evidence type="ECO:0000256" key="2">
    <source>
        <dbReference type="ARBA" id="ARBA00022980"/>
    </source>
</evidence>
<dbReference type="GO" id="GO:0005762">
    <property type="term" value="C:mitochondrial large ribosomal subunit"/>
    <property type="evidence" value="ECO:0007669"/>
    <property type="project" value="TreeGrafter"/>
</dbReference>
<dbReference type="PANTHER" id="PTHR12220:SF13">
    <property type="entry name" value="LARGE RIBOSOMAL SUBUNIT PROTEIN UL16M"/>
    <property type="match status" value="1"/>
</dbReference>
<protein>
    <submittedName>
        <fullName evidence="5">Ribosomal protein L16</fullName>
    </submittedName>
</protein>
<keyword evidence="2 4" id="KW-0689">Ribosomal protein</keyword>
<evidence type="ECO:0000313" key="5">
    <source>
        <dbReference type="EMBL" id="AOC61547.1"/>
    </source>
</evidence>
<dbReference type="InterPro" id="IPR016180">
    <property type="entry name" value="Ribosomal_uL16_dom"/>
</dbReference>
<reference evidence="5" key="1">
    <citation type="journal article" date="2016" name="Genome Biol. Evol.">
        <title>Mitochondrion-to-Chloroplast DNA Transfers and Intragenomic Proliferation of Chloroplast Group II Introns in Gloeotilopsis Green Algae (Ulotrichales, Ulvophyceae).</title>
        <authorList>
            <person name="Turmel M."/>
            <person name="Otis C."/>
            <person name="Lemieux C."/>
        </authorList>
    </citation>
    <scope>NUCLEOTIDE SEQUENCE</scope>
</reference>
<name>A0A1B2RYZ6_9CHLO</name>
<dbReference type="Pfam" id="PF00252">
    <property type="entry name" value="Ribosomal_L16"/>
    <property type="match status" value="1"/>
</dbReference>
<dbReference type="CDD" id="cd01433">
    <property type="entry name" value="Ribosomal_L16_L10e"/>
    <property type="match status" value="1"/>
</dbReference>
<evidence type="ECO:0000256" key="3">
    <source>
        <dbReference type="ARBA" id="ARBA00023274"/>
    </source>
</evidence>
<sequence>MSLQPKTRKYRYCFRNKTNISKDLLSEKKNRKLINASFSMKSSLLNTSTLPFSPIFANKVSKTWGKTSIETVFKSLNLSGSFIHFATQANKFFIDKTGPLTLSNIWPYEKSNKFLTFCSIQQKKAVDFTNTNQKSMHYAFCTSFPFYSKDFDSSSLQTNQISTEKFKQNQKNVLTFKASKSSSWQFHQKSQAFHPSLAALDKVRFGTCGFYFCASGTVSAKFLETARLGIARKLKKSGRFWIRICADTPVTARSAETRMGRGKGAFSHYEAKVTPGQIFLEFSGVPLETIKLIFTELSKKTPVPIKIAL</sequence>
<dbReference type="EMBL" id="KX306823">
    <property type="protein sequence ID" value="AOC61547.1"/>
    <property type="molecule type" value="Genomic_DNA"/>
</dbReference>
<dbReference type="Gene3D" id="3.90.1170.10">
    <property type="entry name" value="Ribosomal protein L10e/L16"/>
    <property type="match status" value="1"/>
</dbReference>